<feature type="repeat" description="PPR" evidence="11">
    <location>
        <begin position="180"/>
        <end position="214"/>
    </location>
</feature>
<evidence type="ECO:0000256" key="5">
    <source>
        <dbReference type="ARBA" id="ARBA00022741"/>
    </source>
</evidence>
<dbReference type="FunCoup" id="A0A1D6LSE8">
    <property type="interactions" value="7"/>
</dbReference>
<evidence type="ECO:0000256" key="3">
    <source>
        <dbReference type="ARBA" id="ARBA00022679"/>
    </source>
</evidence>
<dbReference type="AlphaFoldDB" id="A0A1D6LSE8"/>
<feature type="repeat" description="PPR" evidence="11">
    <location>
        <begin position="80"/>
        <end position="110"/>
    </location>
</feature>
<dbReference type="Pfam" id="PF20431">
    <property type="entry name" value="E_motif"/>
    <property type="match status" value="1"/>
</dbReference>
<feature type="domain" description="Protein kinase" evidence="12">
    <location>
        <begin position="482"/>
        <end position="731"/>
    </location>
</feature>
<keyword evidence="6" id="KW-0418">Kinase</keyword>
<dbReference type="PANTHER" id="PTHR47926:SF489">
    <property type="entry name" value="PENTATRICOPEPTIDE REPEAT-CONTAINING PROTEIN"/>
    <property type="match status" value="1"/>
</dbReference>
<dbReference type="PaxDb" id="4577-GRMZM2G100518_P01"/>
<accession>A0A1D6LSE8</accession>
<dbReference type="IntAct" id="A0A1D6LSE8">
    <property type="interactions" value="1"/>
</dbReference>
<keyword evidence="7" id="KW-0067">ATP-binding</keyword>
<dbReference type="EC" id="2.7.11.1" evidence="1"/>
<reference evidence="13" key="1">
    <citation type="submission" date="2015-12" db="EMBL/GenBank/DDBJ databases">
        <title>Update maize B73 reference genome by single molecule sequencing technologies.</title>
        <authorList>
            <consortium name="Maize Genome Sequencing Project"/>
            <person name="Ware D."/>
        </authorList>
    </citation>
    <scope>NUCLEOTIDE SEQUENCE</scope>
    <source>
        <tissue evidence="13">Seedling</tissue>
    </source>
</reference>
<keyword evidence="8" id="KW-0809">Transit peptide</keyword>
<dbReference type="InterPro" id="IPR002885">
    <property type="entry name" value="PPR_rpt"/>
</dbReference>
<evidence type="ECO:0000256" key="2">
    <source>
        <dbReference type="ARBA" id="ARBA00022527"/>
    </source>
</evidence>
<comment type="catalytic activity">
    <reaction evidence="10">
        <text>L-seryl-[protein] + ATP = O-phospho-L-seryl-[protein] + ADP + H(+)</text>
        <dbReference type="Rhea" id="RHEA:17989"/>
        <dbReference type="Rhea" id="RHEA-COMP:9863"/>
        <dbReference type="Rhea" id="RHEA-COMP:11604"/>
        <dbReference type="ChEBI" id="CHEBI:15378"/>
        <dbReference type="ChEBI" id="CHEBI:29999"/>
        <dbReference type="ChEBI" id="CHEBI:30616"/>
        <dbReference type="ChEBI" id="CHEBI:83421"/>
        <dbReference type="ChEBI" id="CHEBI:456216"/>
        <dbReference type="EC" id="2.7.11.1"/>
    </reaction>
</comment>
<evidence type="ECO:0000256" key="11">
    <source>
        <dbReference type="PROSITE-ProRule" id="PRU00708"/>
    </source>
</evidence>
<evidence type="ECO:0000256" key="8">
    <source>
        <dbReference type="ARBA" id="ARBA00022946"/>
    </source>
</evidence>
<dbReference type="SMART" id="SM00220">
    <property type="entry name" value="S_TKc"/>
    <property type="match status" value="1"/>
</dbReference>
<organism evidence="13">
    <name type="scientific">Zea mays</name>
    <name type="common">Maize</name>
    <dbReference type="NCBI Taxonomy" id="4577"/>
    <lineage>
        <taxon>Eukaryota</taxon>
        <taxon>Viridiplantae</taxon>
        <taxon>Streptophyta</taxon>
        <taxon>Embryophyta</taxon>
        <taxon>Tracheophyta</taxon>
        <taxon>Spermatophyta</taxon>
        <taxon>Magnoliopsida</taxon>
        <taxon>Liliopsida</taxon>
        <taxon>Poales</taxon>
        <taxon>Poaceae</taxon>
        <taxon>PACMAD clade</taxon>
        <taxon>Panicoideae</taxon>
        <taxon>Andropogonodae</taxon>
        <taxon>Andropogoneae</taxon>
        <taxon>Tripsacinae</taxon>
        <taxon>Zea</taxon>
    </lineage>
</organism>
<feature type="repeat" description="PPR" evidence="11">
    <location>
        <begin position="343"/>
        <end position="377"/>
    </location>
</feature>
<dbReference type="ExpressionAtlas" id="A0A1D6LSE8">
    <property type="expression patterns" value="baseline and differential"/>
</dbReference>
<dbReference type="Pfam" id="PF13041">
    <property type="entry name" value="PPR_2"/>
    <property type="match status" value="2"/>
</dbReference>
<keyword evidence="4" id="KW-0677">Repeat</keyword>
<evidence type="ECO:0000313" key="13">
    <source>
        <dbReference type="EMBL" id="AQK82374.1"/>
    </source>
</evidence>
<dbReference type="GO" id="GO:0003723">
    <property type="term" value="F:RNA binding"/>
    <property type="evidence" value="ECO:0007669"/>
    <property type="project" value="InterPro"/>
</dbReference>
<dbReference type="InterPro" id="IPR046960">
    <property type="entry name" value="PPR_At4g14850-like_plant"/>
</dbReference>
<dbReference type="FunFam" id="1.25.40.10:FF:001221">
    <property type="entry name" value="Pentatricopeptide repeat-containing protein, mitochondrial"/>
    <property type="match status" value="1"/>
</dbReference>
<evidence type="ECO:0000256" key="7">
    <source>
        <dbReference type="ARBA" id="ARBA00022840"/>
    </source>
</evidence>
<name>A0A1D6LSE8_MAIZE</name>
<dbReference type="InterPro" id="IPR001245">
    <property type="entry name" value="Ser-Thr/Tyr_kinase_cat_dom"/>
</dbReference>
<evidence type="ECO:0000256" key="6">
    <source>
        <dbReference type="ARBA" id="ARBA00022777"/>
    </source>
</evidence>
<dbReference type="InterPro" id="IPR000719">
    <property type="entry name" value="Prot_kinase_dom"/>
</dbReference>
<dbReference type="GO" id="GO:0004674">
    <property type="term" value="F:protein serine/threonine kinase activity"/>
    <property type="evidence" value="ECO:0007669"/>
    <property type="project" value="UniProtKB-KW"/>
</dbReference>
<proteinExistence type="predicted"/>
<dbReference type="Pfam" id="PF07714">
    <property type="entry name" value="PK_Tyr_Ser-Thr"/>
    <property type="match status" value="1"/>
</dbReference>
<dbReference type="eggNOG" id="KOG4197">
    <property type="taxonomic scope" value="Eukaryota"/>
</dbReference>
<dbReference type="Gene3D" id="1.10.510.10">
    <property type="entry name" value="Transferase(Phosphotransferase) domain 1"/>
    <property type="match status" value="1"/>
</dbReference>
<dbReference type="NCBIfam" id="TIGR00756">
    <property type="entry name" value="PPR"/>
    <property type="match status" value="4"/>
</dbReference>
<gene>
    <name evidence="13" type="ORF">ZEAMMB73_Zm00001d036912</name>
</gene>
<protein>
    <recommendedName>
        <fullName evidence="1">non-specific serine/threonine protein kinase</fullName>
        <ecNumber evidence="1">2.7.11.1</ecNumber>
    </recommendedName>
</protein>
<feature type="repeat" description="PPR" evidence="11">
    <location>
        <begin position="242"/>
        <end position="276"/>
    </location>
</feature>
<evidence type="ECO:0000256" key="1">
    <source>
        <dbReference type="ARBA" id="ARBA00012513"/>
    </source>
</evidence>
<dbReference type="EMBL" id="CM000782">
    <property type="protein sequence ID" value="AQK82374.1"/>
    <property type="molecule type" value="Genomic_DNA"/>
</dbReference>
<dbReference type="FunFam" id="1.25.40.10:FF:000989">
    <property type="entry name" value="Pentatricopeptide repeat-containing protein At1g31430"/>
    <property type="match status" value="1"/>
</dbReference>
<dbReference type="SUPFAM" id="SSF56112">
    <property type="entry name" value="Protein kinase-like (PK-like)"/>
    <property type="match status" value="1"/>
</dbReference>
<feature type="repeat" description="PPR" evidence="11">
    <location>
        <begin position="111"/>
        <end position="145"/>
    </location>
</feature>
<dbReference type="SMR" id="A0A1D6LSE8"/>
<dbReference type="OMA" id="KFDPYVC"/>
<dbReference type="Pfam" id="PF01535">
    <property type="entry name" value="PPR"/>
    <property type="match status" value="6"/>
</dbReference>
<dbReference type="FunFam" id="1.10.510.10:FF:001023">
    <property type="entry name" value="Os07g0541700 protein"/>
    <property type="match status" value="1"/>
</dbReference>
<dbReference type="InParanoid" id="A0A1D6LSE8"/>
<dbReference type="GO" id="GO:0009451">
    <property type="term" value="P:RNA modification"/>
    <property type="evidence" value="ECO:0007669"/>
    <property type="project" value="InterPro"/>
</dbReference>
<evidence type="ECO:0000256" key="10">
    <source>
        <dbReference type="ARBA" id="ARBA00048679"/>
    </source>
</evidence>
<dbReference type="InterPro" id="IPR046848">
    <property type="entry name" value="E_motif"/>
</dbReference>
<dbReference type="PROSITE" id="PS51375">
    <property type="entry name" value="PPR"/>
    <property type="match status" value="5"/>
</dbReference>
<dbReference type="InterPro" id="IPR011009">
    <property type="entry name" value="Kinase-like_dom_sf"/>
</dbReference>
<sequence length="731" mass="81875">MATTCHHAMPLRDCNVLIRTLARRGSFSRVMAVYYDLRARGLAADSYTYPFVLRAIGTMKLSVEGRKVHAAAVKTGFRWDAYTACSLMEMYTMLGRADSARRVFDEMPQRFLVLWNMMMRCYIRCGRFTAAVALAVQMESGGATPDRVTLVTAVTACSRAGDLNLGRRIHSYMDGVFGFSLPVANALLDMYTKNGYLEEAVKMFEQMPERNIISWTILVSGYGIAGQLDKARVFFYQCTQKDLILWTSMINACVQHGSFEEALILFRDMQLQRVEPDKFTVVTLLTCCANIGALDQGEWIHQYAESRNMKIDAVLGTALIEMYSKCGHVDKSLQIFGRMQGKDAAAWTAIICGLATNGQASKALELFEEMQRSKTKPDGITFIGVLSACCHGGLVDEGQRYFQAMKEVYHIEPRIEHYSCLVNLLGHAGLLYEAEKLITDMPVNNDTMPLFGALLTACKANGNVEMSEWLTKRIAKEDCSPNPDVNVLMSNVYATASRWEEAIRVRSKMTNPAVKKTAGCSMIEIRTTGKLDGKLEREFESEADILDNVRHNNIIRLLCCLSGAEAKLLVYDYMDNESLDKWLHDDALAAGEHPMAARARSARRQRLDWPTRLKVAVGAAPGLCYMHHECVSPIVHRDVKTSNILLDSEFQAKVADFGLARMLAQAEAPETMSVVAGSFGYMAPVDFISSHFLSVRFWPLQIARTGLLSKLRFHFFWINLKLGFLGERRVG</sequence>
<evidence type="ECO:0000256" key="9">
    <source>
        <dbReference type="ARBA" id="ARBA00047899"/>
    </source>
</evidence>
<evidence type="ECO:0000259" key="12">
    <source>
        <dbReference type="PROSITE" id="PS50011"/>
    </source>
</evidence>
<keyword evidence="3" id="KW-0808">Transferase</keyword>
<keyword evidence="5" id="KW-0547">Nucleotide-binding</keyword>
<dbReference type="PROSITE" id="PS50011">
    <property type="entry name" value="PROTEIN_KINASE_DOM"/>
    <property type="match status" value="1"/>
</dbReference>
<keyword evidence="2" id="KW-0723">Serine/threonine-protein kinase</keyword>
<dbReference type="FunFam" id="1.25.40.10:FF:000682">
    <property type="entry name" value="Pentatricopeptide repeat-containing protein At3g16610"/>
    <property type="match status" value="1"/>
</dbReference>
<dbReference type="InterPro" id="IPR008271">
    <property type="entry name" value="Ser/Thr_kinase_AS"/>
</dbReference>
<dbReference type="GO" id="GO:0005524">
    <property type="term" value="F:ATP binding"/>
    <property type="evidence" value="ECO:0007669"/>
    <property type="project" value="UniProtKB-KW"/>
</dbReference>
<dbReference type="PANTHER" id="PTHR47926">
    <property type="entry name" value="PENTATRICOPEPTIDE REPEAT-CONTAINING PROTEIN"/>
    <property type="match status" value="1"/>
</dbReference>
<dbReference type="Gene3D" id="1.25.40.10">
    <property type="entry name" value="Tetratricopeptide repeat domain"/>
    <property type="match status" value="4"/>
</dbReference>
<dbReference type="InterPro" id="IPR011990">
    <property type="entry name" value="TPR-like_helical_dom_sf"/>
</dbReference>
<evidence type="ECO:0000256" key="4">
    <source>
        <dbReference type="ARBA" id="ARBA00022737"/>
    </source>
</evidence>
<comment type="catalytic activity">
    <reaction evidence="9">
        <text>L-threonyl-[protein] + ATP = O-phospho-L-threonyl-[protein] + ADP + H(+)</text>
        <dbReference type="Rhea" id="RHEA:46608"/>
        <dbReference type="Rhea" id="RHEA-COMP:11060"/>
        <dbReference type="Rhea" id="RHEA-COMP:11605"/>
        <dbReference type="ChEBI" id="CHEBI:15378"/>
        <dbReference type="ChEBI" id="CHEBI:30013"/>
        <dbReference type="ChEBI" id="CHEBI:30616"/>
        <dbReference type="ChEBI" id="CHEBI:61977"/>
        <dbReference type="ChEBI" id="CHEBI:456216"/>
        <dbReference type="EC" id="2.7.11.1"/>
    </reaction>
</comment>
<dbReference type="PROSITE" id="PS00108">
    <property type="entry name" value="PROTEIN_KINASE_ST"/>
    <property type="match status" value="1"/>
</dbReference>